<proteinExistence type="predicted"/>
<dbReference type="RefSeq" id="WP_139001112.1">
    <property type="nucleotide sequence ID" value="NZ_BAABAV010000001.1"/>
</dbReference>
<dbReference type="EMBL" id="BAABAV010000001">
    <property type="protein sequence ID" value="GAA4268965.1"/>
    <property type="molecule type" value="Genomic_DNA"/>
</dbReference>
<feature type="signal peptide" evidence="1">
    <location>
        <begin position="1"/>
        <end position="19"/>
    </location>
</feature>
<organism evidence="3 4">
    <name type="scientific">Hyunsoonleella aestuarii</name>
    <dbReference type="NCBI Taxonomy" id="912802"/>
    <lineage>
        <taxon>Bacteria</taxon>
        <taxon>Pseudomonadati</taxon>
        <taxon>Bacteroidota</taxon>
        <taxon>Flavobacteriia</taxon>
        <taxon>Flavobacteriales</taxon>
        <taxon>Flavobacteriaceae</taxon>
    </lineage>
</organism>
<accession>A0ABP8E9T0</accession>
<feature type="domain" description="Lipocalin-like" evidence="2">
    <location>
        <begin position="33"/>
        <end position="109"/>
    </location>
</feature>
<protein>
    <recommendedName>
        <fullName evidence="2">Lipocalin-like domain-containing protein</fullName>
    </recommendedName>
</protein>
<evidence type="ECO:0000259" key="2">
    <source>
        <dbReference type="Pfam" id="PF13648"/>
    </source>
</evidence>
<dbReference type="Proteomes" id="UP001500027">
    <property type="component" value="Unassembled WGS sequence"/>
</dbReference>
<name>A0ABP8E9T0_9FLAO</name>
<sequence>MKKVILFFTLATFILTSCSSDDSDNSSSSQDLLIGTWTWHQSYFNGEEQSLDDCDKMDTIVINSDGTFNESFFYDDNGTCVSDGTDSGTWQNLGNNVYRIVYGAGTPDEETLDQTILFEGNTFYIEEVDGQFTFKIVYIRN</sequence>
<feature type="chain" id="PRO_5046806875" description="Lipocalin-like domain-containing protein" evidence="1">
    <location>
        <begin position="20"/>
        <end position="141"/>
    </location>
</feature>
<dbReference type="PROSITE" id="PS51257">
    <property type="entry name" value="PROKAR_LIPOPROTEIN"/>
    <property type="match status" value="1"/>
</dbReference>
<keyword evidence="4" id="KW-1185">Reference proteome</keyword>
<dbReference type="InterPro" id="IPR024311">
    <property type="entry name" value="Lipocalin-like"/>
</dbReference>
<evidence type="ECO:0000313" key="4">
    <source>
        <dbReference type="Proteomes" id="UP001500027"/>
    </source>
</evidence>
<evidence type="ECO:0000313" key="3">
    <source>
        <dbReference type="EMBL" id="GAA4268965.1"/>
    </source>
</evidence>
<gene>
    <name evidence="3" type="ORF">GCM10022257_10660</name>
</gene>
<reference evidence="4" key="1">
    <citation type="journal article" date="2019" name="Int. J. Syst. Evol. Microbiol.">
        <title>The Global Catalogue of Microorganisms (GCM) 10K type strain sequencing project: providing services to taxonomists for standard genome sequencing and annotation.</title>
        <authorList>
            <consortium name="The Broad Institute Genomics Platform"/>
            <consortium name="The Broad Institute Genome Sequencing Center for Infectious Disease"/>
            <person name="Wu L."/>
            <person name="Ma J."/>
        </authorList>
    </citation>
    <scope>NUCLEOTIDE SEQUENCE [LARGE SCALE GENOMIC DNA]</scope>
    <source>
        <strain evidence="4">JCM 17452</strain>
    </source>
</reference>
<evidence type="ECO:0000256" key="1">
    <source>
        <dbReference type="SAM" id="SignalP"/>
    </source>
</evidence>
<dbReference type="Pfam" id="PF13648">
    <property type="entry name" value="Lipocalin_4"/>
    <property type="match status" value="1"/>
</dbReference>
<comment type="caution">
    <text evidence="3">The sequence shown here is derived from an EMBL/GenBank/DDBJ whole genome shotgun (WGS) entry which is preliminary data.</text>
</comment>
<keyword evidence="1" id="KW-0732">Signal</keyword>